<dbReference type="PANTHER" id="PTHR23131:SF4">
    <property type="entry name" value="METALLO-BETA-LACTAMASE SUPERFAMILY POTEIN"/>
    <property type="match status" value="1"/>
</dbReference>
<dbReference type="InterPro" id="IPR001279">
    <property type="entry name" value="Metallo-B-lactamas"/>
</dbReference>
<dbReference type="Gene3D" id="3.60.15.10">
    <property type="entry name" value="Ribonuclease Z/Hydroxyacylglutathione hydrolase-like"/>
    <property type="match status" value="1"/>
</dbReference>
<protein>
    <submittedName>
        <fullName evidence="2">Glyoxylase, beta-lactamase superfamily II</fullName>
    </submittedName>
</protein>
<dbReference type="Proteomes" id="UP000198506">
    <property type="component" value="Unassembled WGS sequence"/>
</dbReference>
<comment type="caution">
    <text evidence="2">The sequence shown here is derived from an EMBL/GenBank/DDBJ whole genome shotgun (WGS) entry which is preliminary data.</text>
</comment>
<evidence type="ECO:0000313" key="3">
    <source>
        <dbReference type="Proteomes" id="UP000198506"/>
    </source>
</evidence>
<evidence type="ECO:0000313" key="2">
    <source>
        <dbReference type="EMBL" id="SFS11546.1"/>
    </source>
</evidence>
<evidence type="ECO:0000259" key="1">
    <source>
        <dbReference type="SMART" id="SM00849"/>
    </source>
</evidence>
<keyword evidence="3" id="KW-1185">Reference proteome</keyword>
<dbReference type="InterPro" id="IPR050662">
    <property type="entry name" value="Sec-metab_biosynth-thioest"/>
</dbReference>
<dbReference type="PANTHER" id="PTHR23131">
    <property type="entry name" value="ENDORIBONUCLEASE LACTB2"/>
    <property type="match status" value="1"/>
</dbReference>
<name>A0AA94HNJ8_9MICO</name>
<accession>A0AA94HNJ8</accession>
<proteinExistence type="predicted"/>
<dbReference type="AlphaFoldDB" id="A0AA94HNJ8"/>
<gene>
    <name evidence="2" type="ORF">SAMN04487783_1592</name>
</gene>
<dbReference type="EMBL" id="FOZN01000002">
    <property type="protein sequence ID" value="SFS11546.1"/>
    <property type="molecule type" value="Genomic_DNA"/>
</dbReference>
<dbReference type="SUPFAM" id="SSF56281">
    <property type="entry name" value="Metallo-hydrolase/oxidoreductase"/>
    <property type="match status" value="1"/>
</dbReference>
<dbReference type="Pfam" id="PF00753">
    <property type="entry name" value="Lactamase_B"/>
    <property type="match status" value="1"/>
</dbReference>
<reference evidence="2 3" key="1">
    <citation type="submission" date="2016-10" db="EMBL/GenBank/DDBJ databases">
        <authorList>
            <person name="Varghese N."/>
            <person name="Submissions S."/>
        </authorList>
    </citation>
    <scope>NUCLEOTIDE SEQUENCE [LARGE SCALE GENOMIC DNA]</scope>
    <source>
        <strain evidence="2 3">IAM 15147</strain>
    </source>
</reference>
<organism evidence="2 3">
    <name type="scientific">Agrococcus baldri</name>
    <dbReference type="NCBI Taxonomy" id="153730"/>
    <lineage>
        <taxon>Bacteria</taxon>
        <taxon>Bacillati</taxon>
        <taxon>Actinomycetota</taxon>
        <taxon>Actinomycetes</taxon>
        <taxon>Micrococcales</taxon>
        <taxon>Microbacteriaceae</taxon>
        <taxon>Agrococcus</taxon>
    </lineage>
</organism>
<sequence>MSELRPTSAAGYAAFTDGRLPAPEEIDGDTLVVAVPMPAGGIVSSTLCYVLRDRNGAAHILDPGWNTDENAALLRHAVESWGIRRIASVIVSHLHEDHLGMAQRIRDATGAMFVMADMEWQTHLARTGSGDRSARYDAWGVPADKRPRYPTMPPGALQHPTREPELMVRDGDVLALGRDVEAVLTPGHTQGSLTLRDAERRQLFTGDHLLPHVHPGVGLDYATDADPIGDYLESLERIRAFDGDEVLPGHGYRFAALEDRIDRTTDHHLRRARQVADALEQEQDLSVWELASRLTWTHGWDRLEGYFLNSALQQTAMHARFVADTARSARWLERSRAAQRA</sequence>
<dbReference type="InterPro" id="IPR036866">
    <property type="entry name" value="RibonucZ/Hydroxyglut_hydro"/>
</dbReference>
<feature type="domain" description="Metallo-beta-lactamase" evidence="1">
    <location>
        <begin position="45"/>
        <end position="250"/>
    </location>
</feature>
<dbReference type="RefSeq" id="WP_092917525.1">
    <property type="nucleotide sequence ID" value="NZ_FOZN01000002.1"/>
</dbReference>
<dbReference type="SMART" id="SM00849">
    <property type="entry name" value="Lactamase_B"/>
    <property type="match status" value="1"/>
</dbReference>